<dbReference type="Proteomes" id="UP000233551">
    <property type="component" value="Unassembled WGS sequence"/>
</dbReference>
<reference evidence="2 3" key="1">
    <citation type="submission" date="2017-11" db="EMBL/GenBank/DDBJ databases">
        <title>De-novo sequencing of pomegranate (Punica granatum L.) genome.</title>
        <authorList>
            <person name="Akparov Z."/>
            <person name="Amiraslanov A."/>
            <person name="Hajiyeva S."/>
            <person name="Abbasov M."/>
            <person name="Kaur K."/>
            <person name="Hamwieh A."/>
            <person name="Solovyev V."/>
            <person name="Salamov A."/>
            <person name="Braich B."/>
            <person name="Kosarev P."/>
            <person name="Mahmoud A."/>
            <person name="Hajiyev E."/>
            <person name="Babayeva S."/>
            <person name="Izzatullayeva V."/>
            <person name="Mammadov A."/>
            <person name="Mammadov A."/>
            <person name="Sharifova S."/>
            <person name="Ojaghi J."/>
            <person name="Eynullazada K."/>
            <person name="Bayramov B."/>
            <person name="Abdulazimova A."/>
            <person name="Shahmuradov I."/>
        </authorList>
    </citation>
    <scope>NUCLEOTIDE SEQUENCE [LARGE SCALE GENOMIC DNA]</scope>
    <source>
        <strain evidence="3">cv. AG2017</strain>
        <tissue evidence="2">Leaf</tissue>
    </source>
</reference>
<keyword evidence="3" id="KW-1185">Reference proteome</keyword>
<protein>
    <submittedName>
        <fullName evidence="2">Uncharacterized protein</fullName>
    </submittedName>
</protein>
<sequence length="319" mass="35265">MSGCSLLLSSAGAADLGNDDTQSLSGVVLAVSTLLTREREGAAMAASAKGLAVGDDRTANGEWVVVSSRRGRRSPPVARVKIPEAGESWAPVDSMSDPDRVLKLTQKLEASIKKMESSLFYQTLIEQIEDPQIFGCFRRVLGSDSEMQMVVYGIGSIESYEPPRLQLSLALLMKRKFSWIGRVEVFDPVLSATESRVLESLGCLVLSINEQGRRNAMKPTLFFMPHCEVELYDNLLQANWRADSLQRIALFGNSFETYMHASEFKGSTVHYAKHVLAAREFTDEFKVEIVSDDFFGAFHDSSWHFFGSVLDSALPSICT</sequence>
<dbReference type="InterPro" id="IPR040044">
    <property type="entry name" value="SRR1L"/>
</dbReference>
<comment type="similarity">
    <text evidence="1">Belongs to the SRR1 family.</text>
</comment>
<evidence type="ECO:0000256" key="1">
    <source>
        <dbReference type="ARBA" id="ARBA00009856"/>
    </source>
</evidence>
<dbReference type="AlphaFoldDB" id="A0A2I0IS28"/>
<proteinExistence type="inferred from homology"/>
<evidence type="ECO:0000313" key="2">
    <source>
        <dbReference type="EMBL" id="PKI46797.1"/>
    </source>
</evidence>
<accession>A0A2I0IS28</accession>
<dbReference type="OrthoDB" id="551431at2759"/>
<gene>
    <name evidence="2" type="ORF">CRG98_032794</name>
</gene>
<evidence type="ECO:0000313" key="3">
    <source>
        <dbReference type="Proteomes" id="UP000233551"/>
    </source>
</evidence>
<name>A0A2I0IS28_PUNGR</name>
<dbReference type="GO" id="GO:0005634">
    <property type="term" value="C:nucleus"/>
    <property type="evidence" value="ECO:0007669"/>
    <property type="project" value="TreeGrafter"/>
</dbReference>
<dbReference type="STRING" id="22663.A0A2I0IS28"/>
<dbReference type="EMBL" id="PGOL01002574">
    <property type="protein sequence ID" value="PKI46797.1"/>
    <property type="molecule type" value="Genomic_DNA"/>
</dbReference>
<comment type="caution">
    <text evidence="2">The sequence shown here is derived from an EMBL/GenBank/DDBJ whole genome shotgun (WGS) entry which is preliminary data.</text>
</comment>
<dbReference type="GO" id="GO:0005737">
    <property type="term" value="C:cytoplasm"/>
    <property type="evidence" value="ECO:0007669"/>
    <property type="project" value="TreeGrafter"/>
</dbReference>
<dbReference type="PANTHER" id="PTHR28626:SF3">
    <property type="entry name" value="SRR1-LIKE PROTEIN"/>
    <property type="match status" value="1"/>
</dbReference>
<dbReference type="Pfam" id="PF07985">
    <property type="entry name" value="SRR1"/>
    <property type="match status" value="1"/>
</dbReference>
<dbReference type="GeneID" id="116198185"/>
<dbReference type="PANTHER" id="PTHR28626">
    <property type="entry name" value="SRR1-LIKE PROTEIN"/>
    <property type="match status" value="1"/>
</dbReference>
<organism evidence="2 3">
    <name type="scientific">Punica granatum</name>
    <name type="common">Pomegranate</name>
    <dbReference type="NCBI Taxonomy" id="22663"/>
    <lineage>
        <taxon>Eukaryota</taxon>
        <taxon>Viridiplantae</taxon>
        <taxon>Streptophyta</taxon>
        <taxon>Embryophyta</taxon>
        <taxon>Tracheophyta</taxon>
        <taxon>Spermatophyta</taxon>
        <taxon>Magnoliopsida</taxon>
        <taxon>eudicotyledons</taxon>
        <taxon>Gunneridae</taxon>
        <taxon>Pentapetalae</taxon>
        <taxon>rosids</taxon>
        <taxon>malvids</taxon>
        <taxon>Myrtales</taxon>
        <taxon>Lythraceae</taxon>
        <taxon>Punica</taxon>
    </lineage>
</organism>
<dbReference type="InterPro" id="IPR012942">
    <property type="entry name" value="SRR1-like"/>
</dbReference>